<keyword evidence="3" id="KW-1185">Reference proteome</keyword>
<feature type="chain" id="PRO_5016380899" evidence="1">
    <location>
        <begin position="19"/>
        <end position="120"/>
    </location>
</feature>
<dbReference type="Proteomes" id="UP000245783">
    <property type="component" value="Unassembled WGS sequence"/>
</dbReference>
<proteinExistence type="predicted"/>
<dbReference type="RefSeq" id="XP_025366194.1">
    <property type="nucleotide sequence ID" value="XM_025515325.1"/>
</dbReference>
<dbReference type="GeneID" id="37037195"/>
<reference evidence="2 3" key="1">
    <citation type="journal article" date="2018" name="Mol. Biol. Evol.">
        <title>Broad Genomic Sampling Reveals a Smut Pathogenic Ancestry of the Fungal Clade Ustilaginomycotina.</title>
        <authorList>
            <person name="Kijpornyongpan T."/>
            <person name="Mondo S.J."/>
            <person name="Barry K."/>
            <person name="Sandor L."/>
            <person name="Lee J."/>
            <person name="Lipzen A."/>
            <person name="Pangilinan J."/>
            <person name="LaButti K."/>
            <person name="Hainaut M."/>
            <person name="Henrissat B."/>
            <person name="Grigoriev I.V."/>
            <person name="Spatafora J.W."/>
            <person name="Aime M.C."/>
        </authorList>
    </citation>
    <scope>NUCLEOTIDE SEQUENCE [LARGE SCALE GENOMIC DNA]</scope>
    <source>
        <strain evidence="2 3">MCA 4658</strain>
    </source>
</reference>
<evidence type="ECO:0000313" key="2">
    <source>
        <dbReference type="EMBL" id="PWN39034.1"/>
    </source>
</evidence>
<dbReference type="OrthoDB" id="10314829at2759"/>
<keyword evidence="1" id="KW-0732">Signal</keyword>
<evidence type="ECO:0000313" key="3">
    <source>
        <dbReference type="Proteomes" id="UP000245783"/>
    </source>
</evidence>
<dbReference type="AlphaFoldDB" id="A0A316VNZ3"/>
<dbReference type="InParanoid" id="A0A316VNZ3"/>
<gene>
    <name evidence="2" type="ORF">IE81DRAFT_332629</name>
</gene>
<organism evidence="2 3">
    <name type="scientific">Ceraceosorus guamensis</name>
    <dbReference type="NCBI Taxonomy" id="1522189"/>
    <lineage>
        <taxon>Eukaryota</taxon>
        <taxon>Fungi</taxon>
        <taxon>Dikarya</taxon>
        <taxon>Basidiomycota</taxon>
        <taxon>Ustilaginomycotina</taxon>
        <taxon>Exobasidiomycetes</taxon>
        <taxon>Ceraceosorales</taxon>
        <taxon>Ceraceosoraceae</taxon>
        <taxon>Ceraceosorus</taxon>
    </lineage>
</organism>
<sequence>MIPAPLLSLALLFGAATAVPLGSPLPGAPPANRCMIHCPPQRHVLKNVPRDLDLRKPKDFDWAAILWTTACNAMEGIEPVFELVDGKVEVYCASRDGKHDLADDVVQYWKSKGRDGFELW</sequence>
<dbReference type="EMBL" id="KZ819503">
    <property type="protein sequence ID" value="PWN39034.1"/>
    <property type="molecule type" value="Genomic_DNA"/>
</dbReference>
<name>A0A316VNZ3_9BASI</name>
<feature type="signal peptide" evidence="1">
    <location>
        <begin position="1"/>
        <end position="18"/>
    </location>
</feature>
<protein>
    <submittedName>
        <fullName evidence="2">Uncharacterized protein</fullName>
    </submittedName>
</protein>
<evidence type="ECO:0000256" key="1">
    <source>
        <dbReference type="SAM" id="SignalP"/>
    </source>
</evidence>
<accession>A0A316VNZ3</accession>